<dbReference type="GO" id="GO:0016020">
    <property type="term" value="C:membrane"/>
    <property type="evidence" value="ECO:0007669"/>
    <property type="project" value="UniProtKB-SubCell"/>
</dbReference>
<keyword evidence="9 10" id="KW-0472">Membrane</keyword>
<feature type="region of interest" description="Disordered" evidence="11">
    <location>
        <begin position="1"/>
        <end position="38"/>
    </location>
</feature>
<dbReference type="EMBL" id="SPRO01000002">
    <property type="protein sequence ID" value="TIC34278.1"/>
    <property type="molecule type" value="Genomic_DNA"/>
</dbReference>
<dbReference type="OMA" id="ACSGCRY"/>
<keyword evidence="5 10" id="KW-0812">Transmembrane</keyword>
<evidence type="ECO:0000256" key="3">
    <source>
        <dbReference type="ARBA" id="ARBA00009045"/>
    </source>
</evidence>
<name>A0A4T0MDC9_9BASI</name>
<dbReference type="EMBL" id="SPRX01000005">
    <property type="protein sequence ID" value="TIC69002.1"/>
    <property type="molecule type" value="Genomic_DNA"/>
</dbReference>
<dbReference type="Proteomes" id="UP000305647">
    <property type="component" value="Unassembled WGS sequence"/>
</dbReference>
<dbReference type="EMBL" id="SPRW01000026">
    <property type="protein sequence ID" value="TIC64686.1"/>
    <property type="molecule type" value="Genomic_DNA"/>
</dbReference>
<evidence type="ECO:0000256" key="1">
    <source>
        <dbReference type="ARBA" id="ARBA00000156"/>
    </source>
</evidence>
<feature type="transmembrane region" description="Helical" evidence="10">
    <location>
        <begin position="181"/>
        <end position="201"/>
    </location>
</feature>
<evidence type="ECO:0000313" key="14">
    <source>
        <dbReference type="EMBL" id="TIC34278.1"/>
    </source>
</evidence>
<evidence type="ECO:0000256" key="2">
    <source>
        <dbReference type="ARBA" id="ARBA00004141"/>
    </source>
</evidence>
<accession>A0A4T0MDC9</accession>
<comment type="similarity">
    <text evidence="3 10">Belongs to the peptidase S54 family.</text>
</comment>
<feature type="region of interest" description="Disordered" evidence="11">
    <location>
        <begin position="75"/>
        <end position="100"/>
    </location>
</feature>
<keyword evidence="8 10" id="KW-1133">Transmembrane helix</keyword>
<dbReference type="EC" id="3.4.21.105" evidence="10"/>
<gene>
    <name evidence="17" type="ORF">E3Q01_00613</name>
    <name evidence="15" type="ORF">E3Q02_02517</name>
    <name evidence="16" type="ORF">E3Q03_02390</name>
    <name evidence="14" type="ORF">E3Q10_00402</name>
    <name evidence="13" type="ORF">E3Q22_01420</name>
</gene>
<feature type="transmembrane region" description="Helical" evidence="10">
    <location>
        <begin position="373"/>
        <end position="392"/>
    </location>
</feature>
<dbReference type="PANTHER" id="PTHR22936:SF69">
    <property type="entry name" value="RHOMBOID-LIKE PROTEIN"/>
    <property type="match status" value="1"/>
</dbReference>
<dbReference type="GO" id="GO:0006508">
    <property type="term" value="P:proteolysis"/>
    <property type="evidence" value="ECO:0007669"/>
    <property type="project" value="UniProtKB-KW"/>
</dbReference>
<comment type="subcellular location">
    <subcellularLocation>
        <location evidence="2 10">Membrane</location>
        <topology evidence="2 10">Multi-pass membrane protein</topology>
    </subcellularLocation>
</comment>
<feature type="transmembrane region" description="Helical" evidence="10">
    <location>
        <begin position="398"/>
        <end position="417"/>
    </location>
</feature>
<comment type="catalytic activity">
    <reaction evidence="1 10">
        <text>Cleaves type-1 transmembrane domains using a catalytic dyad composed of serine and histidine that are contributed by different transmembrane domains.</text>
        <dbReference type="EC" id="3.4.21.105"/>
    </reaction>
</comment>
<evidence type="ECO:0000256" key="7">
    <source>
        <dbReference type="ARBA" id="ARBA00022825"/>
    </source>
</evidence>
<dbReference type="SUPFAM" id="SSF144091">
    <property type="entry name" value="Rhomboid-like"/>
    <property type="match status" value="1"/>
</dbReference>
<feature type="transmembrane region" description="Helical" evidence="10">
    <location>
        <begin position="429"/>
        <end position="447"/>
    </location>
</feature>
<dbReference type="GO" id="GO:0004252">
    <property type="term" value="F:serine-type endopeptidase activity"/>
    <property type="evidence" value="ECO:0007669"/>
    <property type="project" value="InterPro"/>
</dbReference>
<dbReference type="Proteomes" id="UP000310685">
    <property type="component" value="Unassembled WGS sequence"/>
</dbReference>
<dbReference type="InterPro" id="IPR035952">
    <property type="entry name" value="Rhomboid-like_sf"/>
</dbReference>
<comment type="function">
    <text evidence="10">Serine protease involved in intramembrane proteolysis.</text>
</comment>
<feature type="transmembrane region" description="Helical" evidence="10">
    <location>
        <begin position="345"/>
        <end position="366"/>
    </location>
</feature>
<evidence type="ECO:0000313" key="18">
    <source>
        <dbReference type="Proteomes" id="UP000305362"/>
    </source>
</evidence>
<evidence type="ECO:0000313" key="13">
    <source>
        <dbReference type="EMBL" id="TIB81119.1"/>
    </source>
</evidence>
<keyword evidence="4 10" id="KW-0645">Protease</keyword>
<dbReference type="Proteomes" id="UP000309601">
    <property type="component" value="Unassembled WGS sequence"/>
</dbReference>
<feature type="transmembrane region" description="Helical" evidence="10">
    <location>
        <begin position="283"/>
        <end position="306"/>
    </location>
</feature>
<reference evidence="18 19" key="1">
    <citation type="submission" date="2019-03" db="EMBL/GenBank/DDBJ databases">
        <title>Sequencing 25 genomes of Wallemia mellicola.</title>
        <authorList>
            <person name="Gostincar C."/>
        </authorList>
    </citation>
    <scope>NUCLEOTIDE SEQUENCE [LARGE SCALE GENOMIC DNA]</scope>
    <source>
        <strain evidence="15 20">EXF-1274</strain>
        <strain evidence="16 18">EXF-1277</strain>
        <strain evidence="13 21">EXF-6152</strain>
        <strain evidence="17 22">EXF-757</strain>
        <strain evidence="14 19">EXF-8738</strain>
    </source>
</reference>
<sequence>MSAYTAGHNRQPTFEEVTTPIPTSPVRLMTPDTLHPNDSVSNVHTNYSTPPPVDPFRSVSPSAYSQSTHTPHPYFAVPINESRTPPPALPEYTRDPSPYAPGTRAAPFDYEDNDPYKHPAEAGPTSYFFNNPTNRLSGDWLSHSKHRKTLGLLGVLPWFHYRRSIEQQIEDRRRGIHRQKWPILSIIIGIAIIIITAFQIANNKNETGSVFASGSANPMGGPTAANLIHQGARFRPCMTETNLSVQLPSFRDPDNPTSETMPLYELCGFGMSSTEEPSQSFRFVLPIFLHSGILHLCINLFALLVLGAYAERVLGSLAFIIVFGAAGIFGNILGGNFAQVTTPSVGASGAILGLIAVSLVDLLFHWKLERRPGLLLTIHIIELIVMFFIGYIPNLDNFAHIGGWLQGLLLSVFFIPVISPTKKHRIVTIILRLAALAGSIVLFIVLAKNFYTDDPSDGCTWCKHLSCFTNCDSSTV</sequence>
<evidence type="ECO:0000313" key="22">
    <source>
        <dbReference type="Proteomes" id="UP000310708"/>
    </source>
</evidence>
<dbReference type="InterPro" id="IPR022764">
    <property type="entry name" value="Peptidase_S54_rhomboid_dom"/>
</dbReference>
<keyword evidence="7 10" id="KW-0720">Serine protease</keyword>
<comment type="caution">
    <text evidence="13">The sequence shown here is derived from an EMBL/GenBank/DDBJ whole genome shotgun (WGS) entry which is preliminary data.</text>
</comment>
<proteinExistence type="inferred from homology"/>
<dbReference type="Proteomes" id="UP000305362">
    <property type="component" value="Unassembled WGS sequence"/>
</dbReference>
<evidence type="ECO:0000313" key="17">
    <source>
        <dbReference type="EMBL" id="TIC69002.1"/>
    </source>
</evidence>
<dbReference type="InterPro" id="IPR002610">
    <property type="entry name" value="Peptidase_S54_rhomboid-like"/>
</dbReference>
<organism evidence="13 21">
    <name type="scientific">Wallemia mellicola</name>
    <dbReference type="NCBI Taxonomy" id="1708541"/>
    <lineage>
        <taxon>Eukaryota</taxon>
        <taxon>Fungi</taxon>
        <taxon>Dikarya</taxon>
        <taxon>Basidiomycota</taxon>
        <taxon>Wallemiomycotina</taxon>
        <taxon>Wallemiomycetes</taxon>
        <taxon>Wallemiales</taxon>
        <taxon>Wallemiaceae</taxon>
        <taxon>Wallemia</taxon>
    </lineage>
</organism>
<dbReference type="OrthoDB" id="2146116at2759"/>
<evidence type="ECO:0000256" key="9">
    <source>
        <dbReference type="ARBA" id="ARBA00023136"/>
    </source>
</evidence>
<feature type="transmembrane region" description="Helical" evidence="10">
    <location>
        <begin position="313"/>
        <end position="333"/>
    </location>
</feature>
<evidence type="ECO:0000256" key="4">
    <source>
        <dbReference type="ARBA" id="ARBA00022670"/>
    </source>
</evidence>
<evidence type="ECO:0000256" key="11">
    <source>
        <dbReference type="SAM" id="MobiDB-lite"/>
    </source>
</evidence>
<evidence type="ECO:0000259" key="12">
    <source>
        <dbReference type="Pfam" id="PF01694"/>
    </source>
</evidence>
<evidence type="ECO:0000256" key="10">
    <source>
        <dbReference type="RuleBase" id="RU362115"/>
    </source>
</evidence>
<protein>
    <recommendedName>
        <fullName evidence="10">Rhomboid-type serine protease</fullName>
        <ecNumber evidence="10">3.4.21.105</ecNumber>
    </recommendedName>
</protein>
<keyword evidence="6 10" id="KW-0378">Hydrolase</keyword>
<dbReference type="Proteomes" id="UP000310708">
    <property type="component" value="Unassembled WGS sequence"/>
</dbReference>
<evidence type="ECO:0000313" key="20">
    <source>
        <dbReference type="Proteomes" id="UP000309601"/>
    </source>
</evidence>
<evidence type="ECO:0000313" key="21">
    <source>
        <dbReference type="Proteomes" id="UP000310685"/>
    </source>
</evidence>
<feature type="domain" description="Peptidase S54 rhomboid" evidence="12">
    <location>
        <begin position="278"/>
        <end position="415"/>
    </location>
</feature>
<evidence type="ECO:0000256" key="6">
    <source>
        <dbReference type="ARBA" id="ARBA00022801"/>
    </source>
</evidence>
<dbReference type="AlphaFoldDB" id="A0A4T0MDC9"/>
<dbReference type="Gene3D" id="1.20.1540.10">
    <property type="entry name" value="Rhomboid-like"/>
    <property type="match status" value="1"/>
</dbReference>
<evidence type="ECO:0000313" key="15">
    <source>
        <dbReference type="EMBL" id="TIC64686.1"/>
    </source>
</evidence>
<dbReference type="EMBL" id="SPRC01000010">
    <property type="protein sequence ID" value="TIB81119.1"/>
    <property type="molecule type" value="Genomic_DNA"/>
</dbReference>
<evidence type="ECO:0000256" key="5">
    <source>
        <dbReference type="ARBA" id="ARBA00022692"/>
    </source>
</evidence>
<dbReference type="EMBL" id="SPRV01000023">
    <property type="protein sequence ID" value="TIC65891.1"/>
    <property type="molecule type" value="Genomic_DNA"/>
</dbReference>
<evidence type="ECO:0000256" key="8">
    <source>
        <dbReference type="ARBA" id="ARBA00022989"/>
    </source>
</evidence>
<dbReference type="Pfam" id="PF01694">
    <property type="entry name" value="Rhomboid"/>
    <property type="match status" value="1"/>
</dbReference>
<evidence type="ECO:0000313" key="19">
    <source>
        <dbReference type="Proteomes" id="UP000305647"/>
    </source>
</evidence>
<evidence type="ECO:0000313" key="16">
    <source>
        <dbReference type="EMBL" id="TIC65891.1"/>
    </source>
</evidence>
<dbReference type="PANTHER" id="PTHR22936">
    <property type="entry name" value="RHOMBOID-RELATED"/>
    <property type="match status" value="1"/>
</dbReference>